<proteinExistence type="inferred from homology"/>
<dbReference type="GO" id="GO:0008324">
    <property type="term" value="F:monoatomic cation transmembrane transporter activity"/>
    <property type="evidence" value="ECO:0007669"/>
    <property type="project" value="InterPro"/>
</dbReference>
<keyword evidence="5" id="KW-0460">Magnesium</keyword>
<name>A0A8T4LC81_9ARCH</name>
<protein>
    <submittedName>
        <fullName evidence="10">Magnesium transporter</fullName>
    </submittedName>
</protein>
<evidence type="ECO:0000256" key="4">
    <source>
        <dbReference type="ARBA" id="ARBA00022692"/>
    </source>
</evidence>
<dbReference type="AlphaFoldDB" id="A0A8T4LC81"/>
<keyword evidence="3" id="KW-0813">Transport</keyword>
<sequence>MGFFDKDFFEILSAETVSLFGGLVVGTILLIYTGEFLLIPGMLILLPGFFELRGNISGSFAARLSSGLFLGVIDPYHPGKRIIGQNLLASFLLAIVVSLALGLIAFLFIYFAFSTVYPRILLISVIAGVIANAIEIPLTLYATFILFRKGHDPNNIMGPFVSVSGDVISLFALIIAVLVV</sequence>
<feature type="transmembrane region" description="Helical" evidence="8">
    <location>
        <begin position="87"/>
        <end position="113"/>
    </location>
</feature>
<evidence type="ECO:0000259" key="9">
    <source>
        <dbReference type="Pfam" id="PF01769"/>
    </source>
</evidence>
<dbReference type="InterPro" id="IPR006667">
    <property type="entry name" value="SLC41_membr_dom"/>
</dbReference>
<keyword evidence="7 8" id="KW-0472">Membrane</keyword>
<evidence type="ECO:0000256" key="7">
    <source>
        <dbReference type="ARBA" id="ARBA00023136"/>
    </source>
</evidence>
<evidence type="ECO:0000256" key="5">
    <source>
        <dbReference type="ARBA" id="ARBA00022842"/>
    </source>
</evidence>
<reference evidence="10" key="2">
    <citation type="submission" date="2021-05" db="EMBL/GenBank/DDBJ databases">
        <title>Protein family content uncovers lineage relationships and bacterial pathway maintenance mechanisms in DPANN archaea.</title>
        <authorList>
            <person name="Castelle C.J."/>
            <person name="Meheust R."/>
            <person name="Jaffe A.L."/>
            <person name="Seitz K."/>
            <person name="Gong X."/>
            <person name="Baker B.J."/>
            <person name="Banfield J.F."/>
        </authorList>
    </citation>
    <scope>NUCLEOTIDE SEQUENCE</scope>
    <source>
        <strain evidence="10">RIFCSPLOWO2_01_FULL_AR10_48_17</strain>
    </source>
</reference>
<comment type="similarity">
    <text evidence="2">Belongs to the SLC41A transporter family.</text>
</comment>
<comment type="caution">
    <text evidence="10">The sequence shown here is derived from an EMBL/GenBank/DDBJ whole genome shotgun (WGS) entry which is preliminary data.</text>
</comment>
<accession>A0A8T4LC81</accession>
<evidence type="ECO:0000256" key="1">
    <source>
        <dbReference type="ARBA" id="ARBA00004141"/>
    </source>
</evidence>
<dbReference type="GO" id="GO:0016020">
    <property type="term" value="C:membrane"/>
    <property type="evidence" value="ECO:0007669"/>
    <property type="project" value="UniProtKB-SubCell"/>
</dbReference>
<keyword evidence="4 8" id="KW-0812">Transmembrane</keyword>
<feature type="transmembrane region" description="Helical" evidence="8">
    <location>
        <begin position="159"/>
        <end position="179"/>
    </location>
</feature>
<feature type="transmembrane region" description="Helical" evidence="8">
    <location>
        <begin position="20"/>
        <end position="46"/>
    </location>
</feature>
<organism evidence="10 11">
    <name type="scientific">Candidatus Iainarchaeum sp</name>
    <dbReference type="NCBI Taxonomy" id="3101447"/>
    <lineage>
        <taxon>Archaea</taxon>
        <taxon>Candidatus Iainarchaeota</taxon>
        <taxon>Candidatus Iainarchaeia</taxon>
        <taxon>Candidatus Iainarchaeales</taxon>
        <taxon>Candidatus Iainarchaeaceae</taxon>
        <taxon>Candidatus Iainarchaeum</taxon>
    </lineage>
</organism>
<feature type="transmembrane region" description="Helical" evidence="8">
    <location>
        <begin position="119"/>
        <end position="147"/>
    </location>
</feature>
<comment type="subcellular location">
    <subcellularLocation>
        <location evidence="1">Membrane</location>
        <topology evidence="1">Multi-pass membrane protein</topology>
    </subcellularLocation>
</comment>
<dbReference type="SUPFAM" id="SSF161093">
    <property type="entry name" value="MgtE membrane domain-like"/>
    <property type="match status" value="1"/>
</dbReference>
<evidence type="ECO:0000256" key="8">
    <source>
        <dbReference type="SAM" id="Phobius"/>
    </source>
</evidence>
<evidence type="ECO:0000256" key="3">
    <source>
        <dbReference type="ARBA" id="ARBA00022448"/>
    </source>
</evidence>
<dbReference type="Proteomes" id="UP000675968">
    <property type="component" value="Unassembled WGS sequence"/>
</dbReference>
<evidence type="ECO:0000313" key="11">
    <source>
        <dbReference type="Proteomes" id="UP000675968"/>
    </source>
</evidence>
<reference evidence="10" key="1">
    <citation type="submission" date="2021-03" db="EMBL/GenBank/DDBJ databases">
        <authorList>
            <person name="Jaffe A."/>
        </authorList>
    </citation>
    <scope>NUCLEOTIDE SEQUENCE</scope>
    <source>
        <strain evidence="10">RIFCSPLOWO2_01_FULL_AR10_48_17</strain>
    </source>
</reference>
<dbReference type="Pfam" id="PF01769">
    <property type="entry name" value="MgtE"/>
    <property type="match status" value="1"/>
</dbReference>
<dbReference type="Gene3D" id="1.10.357.20">
    <property type="entry name" value="SLC41 divalent cation transporters, integral membrane domain"/>
    <property type="match status" value="1"/>
</dbReference>
<feature type="domain" description="SLC41A/MgtE integral membrane" evidence="9">
    <location>
        <begin position="47"/>
        <end position="175"/>
    </location>
</feature>
<dbReference type="InterPro" id="IPR036739">
    <property type="entry name" value="SLC41_membr_dom_sf"/>
</dbReference>
<evidence type="ECO:0000256" key="2">
    <source>
        <dbReference type="ARBA" id="ARBA00009749"/>
    </source>
</evidence>
<keyword evidence="6 8" id="KW-1133">Transmembrane helix</keyword>
<evidence type="ECO:0000256" key="6">
    <source>
        <dbReference type="ARBA" id="ARBA00022989"/>
    </source>
</evidence>
<gene>
    <name evidence="10" type="ORF">J4215_00355</name>
</gene>
<evidence type="ECO:0000313" key="10">
    <source>
        <dbReference type="EMBL" id="MBS3061015.1"/>
    </source>
</evidence>
<dbReference type="EMBL" id="JAGVWC010000004">
    <property type="protein sequence ID" value="MBS3061015.1"/>
    <property type="molecule type" value="Genomic_DNA"/>
</dbReference>